<evidence type="ECO:0000313" key="2">
    <source>
        <dbReference type="EMBL" id="TKW49791.1"/>
    </source>
</evidence>
<feature type="transmembrane region" description="Helical" evidence="1">
    <location>
        <begin position="46"/>
        <end position="79"/>
    </location>
</feature>
<dbReference type="Proteomes" id="UP000310108">
    <property type="component" value="Unassembled WGS sequence"/>
</dbReference>
<dbReference type="EMBL" id="PJEX01000483">
    <property type="protein sequence ID" value="TKW49791.1"/>
    <property type="molecule type" value="Genomic_DNA"/>
</dbReference>
<sequence length="96" mass="11014">MELRSITEWQECARVTLNTATKIVLDIADVHDGPREKMPIDTSYEIGLFVLYLVAWASVAFIVFLSFLGFAAGVFTFMINQSTFFDGEDREPRWEK</sequence>
<dbReference type="AlphaFoldDB" id="A0A4U6X343"/>
<organism evidence="2 3">
    <name type="scientific">Colletotrichum tanaceti</name>
    <dbReference type="NCBI Taxonomy" id="1306861"/>
    <lineage>
        <taxon>Eukaryota</taxon>
        <taxon>Fungi</taxon>
        <taxon>Dikarya</taxon>
        <taxon>Ascomycota</taxon>
        <taxon>Pezizomycotina</taxon>
        <taxon>Sordariomycetes</taxon>
        <taxon>Hypocreomycetidae</taxon>
        <taxon>Glomerellales</taxon>
        <taxon>Glomerellaceae</taxon>
        <taxon>Colletotrichum</taxon>
        <taxon>Colletotrichum destructivum species complex</taxon>
    </lineage>
</organism>
<reference evidence="2 3" key="1">
    <citation type="journal article" date="2019" name="PLoS ONE">
        <title>Comparative genome analysis indicates high evolutionary potential of pathogenicity genes in Colletotrichum tanaceti.</title>
        <authorList>
            <person name="Lelwala R.V."/>
            <person name="Korhonen P.K."/>
            <person name="Young N.D."/>
            <person name="Scott J.B."/>
            <person name="Ades P.A."/>
            <person name="Gasser R.B."/>
            <person name="Taylor P.W.J."/>
        </authorList>
    </citation>
    <scope>NUCLEOTIDE SEQUENCE [LARGE SCALE GENOMIC DNA]</scope>
    <source>
        <strain evidence="2">BRIP57314</strain>
    </source>
</reference>
<gene>
    <name evidence="2" type="ORF">CTA1_4453</name>
</gene>
<accession>A0A4U6X343</accession>
<comment type="caution">
    <text evidence="2">The sequence shown here is derived from an EMBL/GenBank/DDBJ whole genome shotgun (WGS) entry which is preliminary data.</text>
</comment>
<name>A0A4U6X343_9PEZI</name>
<evidence type="ECO:0000313" key="3">
    <source>
        <dbReference type="Proteomes" id="UP000310108"/>
    </source>
</evidence>
<evidence type="ECO:0000256" key="1">
    <source>
        <dbReference type="SAM" id="Phobius"/>
    </source>
</evidence>
<keyword evidence="1" id="KW-1133">Transmembrane helix</keyword>
<keyword evidence="1" id="KW-0812">Transmembrane</keyword>
<protein>
    <submittedName>
        <fullName evidence="2">Uncharacterized protein</fullName>
    </submittedName>
</protein>
<proteinExistence type="predicted"/>
<keyword evidence="1" id="KW-0472">Membrane</keyword>
<keyword evidence="3" id="KW-1185">Reference proteome</keyword>